<dbReference type="SUPFAM" id="SSF53098">
    <property type="entry name" value="Ribonuclease H-like"/>
    <property type="match status" value="1"/>
</dbReference>
<reference evidence="2 3" key="1">
    <citation type="journal article" date="2018" name="Front. Plant Sci.">
        <title>Red Clover (Trifolium pratense) and Zigzag Clover (T. medium) - A Picture of Genomic Similarities and Differences.</title>
        <authorList>
            <person name="Dluhosova J."/>
            <person name="Istvanek J."/>
            <person name="Nedelnik J."/>
            <person name="Repkova J."/>
        </authorList>
    </citation>
    <scope>NUCLEOTIDE SEQUENCE [LARGE SCALE GENOMIC DNA]</scope>
    <source>
        <strain evidence="3">cv. 10/8</strain>
        <tissue evidence="2">Leaf</tissue>
    </source>
</reference>
<evidence type="ECO:0000313" key="2">
    <source>
        <dbReference type="EMBL" id="MCH84546.1"/>
    </source>
</evidence>
<dbReference type="InterPro" id="IPR012337">
    <property type="entry name" value="RNaseH-like_sf"/>
</dbReference>
<organism evidence="2 3">
    <name type="scientific">Trifolium medium</name>
    <dbReference type="NCBI Taxonomy" id="97028"/>
    <lineage>
        <taxon>Eukaryota</taxon>
        <taxon>Viridiplantae</taxon>
        <taxon>Streptophyta</taxon>
        <taxon>Embryophyta</taxon>
        <taxon>Tracheophyta</taxon>
        <taxon>Spermatophyta</taxon>
        <taxon>Magnoliopsida</taxon>
        <taxon>eudicotyledons</taxon>
        <taxon>Gunneridae</taxon>
        <taxon>Pentapetalae</taxon>
        <taxon>rosids</taxon>
        <taxon>fabids</taxon>
        <taxon>Fabales</taxon>
        <taxon>Fabaceae</taxon>
        <taxon>Papilionoideae</taxon>
        <taxon>50 kb inversion clade</taxon>
        <taxon>NPAAA clade</taxon>
        <taxon>Hologalegina</taxon>
        <taxon>IRL clade</taxon>
        <taxon>Trifolieae</taxon>
        <taxon>Trifolium</taxon>
    </lineage>
</organism>
<dbReference type="GO" id="GO:0003676">
    <property type="term" value="F:nucleic acid binding"/>
    <property type="evidence" value="ECO:0007669"/>
    <property type="project" value="InterPro"/>
</dbReference>
<gene>
    <name evidence="2" type="ORF">A2U01_0005378</name>
</gene>
<dbReference type="InterPro" id="IPR041588">
    <property type="entry name" value="Integrase_H2C2"/>
</dbReference>
<comment type="caution">
    <text evidence="2">The sequence shown here is derived from an EMBL/GenBank/DDBJ whole genome shotgun (WGS) entry which is preliminary data.</text>
</comment>
<feature type="domain" description="Integrase zinc-binding" evidence="1">
    <location>
        <begin position="18"/>
        <end position="67"/>
    </location>
</feature>
<dbReference type="AlphaFoldDB" id="A0A392MAT3"/>
<keyword evidence="3" id="KW-1185">Reference proteome</keyword>
<dbReference type="EMBL" id="LXQA010006992">
    <property type="protein sequence ID" value="MCH84546.1"/>
    <property type="molecule type" value="Genomic_DNA"/>
</dbReference>
<dbReference type="Gene3D" id="1.10.340.70">
    <property type="match status" value="1"/>
</dbReference>
<dbReference type="PANTHER" id="PTHR48475:SF2">
    <property type="entry name" value="RIBONUCLEASE H"/>
    <property type="match status" value="1"/>
</dbReference>
<accession>A0A392MAT3</accession>
<protein>
    <submittedName>
        <fullName evidence="2">Gypsy retrotransposon integrase-like protein</fullName>
    </submittedName>
</protein>
<dbReference type="Gene3D" id="3.30.420.10">
    <property type="entry name" value="Ribonuclease H-like superfamily/Ribonuclease H"/>
    <property type="match status" value="2"/>
</dbReference>
<dbReference type="Pfam" id="PF17921">
    <property type="entry name" value="Integrase_H2C2"/>
    <property type="match status" value="1"/>
</dbReference>
<dbReference type="PANTHER" id="PTHR48475">
    <property type="entry name" value="RIBONUCLEASE H"/>
    <property type="match status" value="1"/>
</dbReference>
<evidence type="ECO:0000259" key="1">
    <source>
        <dbReference type="Pfam" id="PF17921"/>
    </source>
</evidence>
<feature type="non-terminal residue" evidence="2">
    <location>
        <position position="332"/>
    </location>
</feature>
<name>A0A392MAT3_9FABA</name>
<evidence type="ECO:0000313" key="3">
    <source>
        <dbReference type="Proteomes" id="UP000265520"/>
    </source>
</evidence>
<sequence length="332" mass="37792">MGISIPLLKCLAGQEALVVLQEVHDGIAGQHLGGRALTKKVLRSGYYWPSMGQDTKEFVKRCEKCQIHGDIHNAPPTELSSITTSWPFMRWGMDLLGPFKTAPGQLKYLIVAVDYCTKWVEAEALTKITAANVVKFFKRNILARFGVPQSVAANKVILRDLKRRLDEAKGNWAEELHHVLWAYRTTPHSTTGETPIRLTYGTKAVIPIELNKLNWRTAYPLQERDNSQALREELDVIDETRSFTTIAESVVKKTSVQRYNKRVVPREFEQGDLVLRRADIGLRNARDDNLAQNWEGPYRIATALGKGRYKLETLQGEQIDRTLNADKLKKYY</sequence>
<proteinExistence type="predicted"/>
<dbReference type="InterPro" id="IPR036397">
    <property type="entry name" value="RNaseH_sf"/>
</dbReference>
<dbReference type="Proteomes" id="UP000265520">
    <property type="component" value="Unassembled WGS sequence"/>
</dbReference>